<evidence type="ECO:0000313" key="2">
    <source>
        <dbReference type="EMBL" id="CAB9521636.1"/>
    </source>
</evidence>
<reference evidence="2" key="1">
    <citation type="submission" date="2020-06" db="EMBL/GenBank/DDBJ databases">
        <authorList>
            <consortium name="Plant Systems Biology data submission"/>
        </authorList>
    </citation>
    <scope>NUCLEOTIDE SEQUENCE</scope>
    <source>
        <strain evidence="2">D6</strain>
    </source>
</reference>
<sequence length="236" mass="27313">MNQSPFDLPDDDEEGEIGETTPEEPTPMDEPPLKEMPQVETVNDDDDNIANHQKDEPEKGSSSAEEPFIFNKQHMKTDNPTESGLPPEQMIERTFLMPPAEDGTRVRAKILERVKYHKEKVQQHPDMIKFKCRVNDEYEEIVAYNDIVDYIEQDQTWDGTWKFRKILDHQGPIRSSDKERYKGSRYNVQVEWETGEITWEPLTTKDKMGVHESDPVTVAIYAEEHGLQHGLLDTVG</sequence>
<dbReference type="EMBL" id="CAICTM010001214">
    <property type="protein sequence ID" value="CAB9521636.1"/>
    <property type="molecule type" value="Genomic_DNA"/>
</dbReference>
<gene>
    <name evidence="2" type="ORF">SEMRO_1216_G253260.1</name>
</gene>
<comment type="caution">
    <text evidence="2">The sequence shown here is derived from an EMBL/GenBank/DDBJ whole genome shotgun (WGS) entry which is preliminary data.</text>
</comment>
<accession>A0A9N8HPV9</accession>
<organism evidence="2 3">
    <name type="scientific">Seminavis robusta</name>
    <dbReference type="NCBI Taxonomy" id="568900"/>
    <lineage>
        <taxon>Eukaryota</taxon>
        <taxon>Sar</taxon>
        <taxon>Stramenopiles</taxon>
        <taxon>Ochrophyta</taxon>
        <taxon>Bacillariophyta</taxon>
        <taxon>Bacillariophyceae</taxon>
        <taxon>Bacillariophycidae</taxon>
        <taxon>Naviculales</taxon>
        <taxon>Naviculaceae</taxon>
        <taxon>Seminavis</taxon>
    </lineage>
</organism>
<proteinExistence type="predicted"/>
<evidence type="ECO:0000256" key="1">
    <source>
        <dbReference type="SAM" id="MobiDB-lite"/>
    </source>
</evidence>
<dbReference type="OrthoDB" id="52205at2759"/>
<feature type="compositionally biased region" description="Acidic residues" evidence="1">
    <location>
        <begin position="8"/>
        <end position="17"/>
    </location>
</feature>
<dbReference type="Proteomes" id="UP001153069">
    <property type="component" value="Unassembled WGS sequence"/>
</dbReference>
<name>A0A9N8HPV9_9STRA</name>
<evidence type="ECO:0000313" key="3">
    <source>
        <dbReference type="Proteomes" id="UP001153069"/>
    </source>
</evidence>
<feature type="region of interest" description="Disordered" evidence="1">
    <location>
        <begin position="1"/>
        <end position="64"/>
    </location>
</feature>
<protein>
    <submittedName>
        <fullName evidence="2">Uncharacterized protein</fullName>
    </submittedName>
</protein>
<dbReference type="AlphaFoldDB" id="A0A9N8HPV9"/>
<keyword evidence="3" id="KW-1185">Reference proteome</keyword>